<proteinExistence type="predicted"/>
<sequence length="73" mass="7546">MAITALRAGSTATGSGAVSVLNMKSKMIHMKAATTMATAGMTASFRSTFPLSFGLLPPGLARWAGARLTRMLT</sequence>
<reference evidence="1" key="1">
    <citation type="journal article" date="2014" name="Int. J. Syst. Evol. Microbiol.">
        <title>Complete genome sequence of Corynebacterium casei LMG S-19264T (=DSM 44701T), isolated from a smear-ripened cheese.</title>
        <authorList>
            <consortium name="US DOE Joint Genome Institute (JGI-PGF)"/>
            <person name="Walter F."/>
            <person name="Albersmeier A."/>
            <person name="Kalinowski J."/>
            <person name="Ruckert C."/>
        </authorList>
    </citation>
    <scope>NUCLEOTIDE SEQUENCE</scope>
    <source>
        <strain evidence="1">JCM 14371</strain>
    </source>
</reference>
<keyword evidence="2" id="KW-1185">Reference proteome</keyword>
<dbReference type="Proteomes" id="UP000635726">
    <property type="component" value="Unassembled WGS sequence"/>
</dbReference>
<gene>
    <name evidence="1" type="ORF">GCM10008939_32240</name>
</gene>
<reference evidence="1" key="2">
    <citation type="submission" date="2020-09" db="EMBL/GenBank/DDBJ databases">
        <authorList>
            <person name="Sun Q."/>
            <person name="Ohkuma M."/>
        </authorList>
    </citation>
    <scope>NUCLEOTIDE SEQUENCE</scope>
    <source>
        <strain evidence="1">JCM 14371</strain>
    </source>
</reference>
<accession>A0A917PNN5</accession>
<comment type="caution">
    <text evidence="1">The sequence shown here is derived from an EMBL/GenBank/DDBJ whole genome shotgun (WGS) entry which is preliminary data.</text>
</comment>
<dbReference type="EMBL" id="BMOE01000015">
    <property type="protein sequence ID" value="GGJ85943.1"/>
    <property type="molecule type" value="Genomic_DNA"/>
</dbReference>
<evidence type="ECO:0000313" key="2">
    <source>
        <dbReference type="Proteomes" id="UP000635726"/>
    </source>
</evidence>
<evidence type="ECO:0000313" key="1">
    <source>
        <dbReference type="EMBL" id="GGJ85943.1"/>
    </source>
</evidence>
<dbReference type="AlphaFoldDB" id="A0A917PNN5"/>
<organism evidence="1 2">
    <name type="scientific">Deinococcus aquiradiocola</name>
    <dbReference type="NCBI Taxonomy" id="393059"/>
    <lineage>
        <taxon>Bacteria</taxon>
        <taxon>Thermotogati</taxon>
        <taxon>Deinococcota</taxon>
        <taxon>Deinococci</taxon>
        <taxon>Deinococcales</taxon>
        <taxon>Deinococcaceae</taxon>
        <taxon>Deinococcus</taxon>
    </lineage>
</organism>
<name>A0A917PNN5_9DEIO</name>
<protein>
    <submittedName>
        <fullName evidence="1">Uncharacterized protein</fullName>
    </submittedName>
</protein>